<dbReference type="SMART" id="SM00248">
    <property type="entry name" value="ANK"/>
    <property type="match status" value="7"/>
</dbReference>
<keyword evidence="1" id="KW-0677">Repeat</keyword>
<dbReference type="EMBL" id="NESQ01000388">
    <property type="protein sequence ID" value="PUU73312.1"/>
    <property type="molecule type" value="Genomic_DNA"/>
</dbReference>
<keyword evidence="5" id="KW-1185">Reference proteome</keyword>
<feature type="repeat" description="ANK" evidence="3">
    <location>
        <begin position="49"/>
        <end position="81"/>
    </location>
</feature>
<proteinExistence type="predicted"/>
<feature type="repeat" description="ANK" evidence="3">
    <location>
        <begin position="155"/>
        <end position="178"/>
    </location>
</feature>
<dbReference type="PANTHER" id="PTHR46680">
    <property type="entry name" value="NF-KAPPA-B INHIBITOR ALPHA"/>
    <property type="match status" value="1"/>
</dbReference>
<dbReference type="InterPro" id="IPR051070">
    <property type="entry name" value="NF-kappa-B_inhibitor"/>
</dbReference>
<dbReference type="Gene3D" id="1.25.40.20">
    <property type="entry name" value="Ankyrin repeat-containing domain"/>
    <property type="match status" value="3"/>
</dbReference>
<evidence type="ECO:0000256" key="1">
    <source>
        <dbReference type="ARBA" id="ARBA00022737"/>
    </source>
</evidence>
<dbReference type="GO" id="GO:0005829">
    <property type="term" value="C:cytosol"/>
    <property type="evidence" value="ECO:0007669"/>
    <property type="project" value="TreeGrafter"/>
</dbReference>
<dbReference type="PROSITE" id="PS50088">
    <property type="entry name" value="ANK_REPEAT"/>
    <property type="match status" value="4"/>
</dbReference>
<name>A0A2T6ZCU7_TUBBO</name>
<dbReference type="Pfam" id="PF13637">
    <property type="entry name" value="Ank_4"/>
    <property type="match status" value="1"/>
</dbReference>
<evidence type="ECO:0000313" key="5">
    <source>
        <dbReference type="Proteomes" id="UP000244722"/>
    </source>
</evidence>
<keyword evidence="2 3" id="KW-0040">ANK repeat</keyword>
<evidence type="ECO:0000256" key="3">
    <source>
        <dbReference type="PROSITE-ProRule" id="PRU00023"/>
    </source>
</evidence>
<feature type="repeat" description="ANK" evidence="3">
    <location>
        <begin position="121"/>
        <end position="144"/>
    </location>
</feature>
<organism evidence="4 5">
    <name type="scientific">Tuber borchii</name>
    <name type="common">White truffle</name>
    <dbReference type="NCBI Taxonomy" id="42251"/>
    <lineage>
        <taxon>Eukaryota</taxon>
        <taxon>Fungi</taxon>
        <taxon>Dikarya</taxon>
        <taxon>Ascomycota</taxon>
        <taxon>Pezizomycotina</taxon>
        <taxon>Pezizomycetes</taxon>
        <taxon>Pezizales</taxon>
        <taxon>Tuberaceae</taxon>
        <taxon>Tuber</taxon>
    </lineage>
</organism>
<dbReference type="Pfam" id="PF12796">
    <property type="entry name" value="Ank_2"/>
    <property type="match status" value="2"/>
</dbReference>
<reference evidence="4 5" key="1">
    <citation type="submission" date="2017-04" db="EMBL/GenBank/DDBJ databases">
        <title>Draft genome sequence of Tuber borchii Vittad., a whitish edible truffle.</title>
        <authorList>
            <consortium name="DOE Joint Genome Institute"/>
            <person name="Murat C."/>
            <person name="Kuo A."/>
            <person name="Barry K.W."/>
            <person name="Clum A."/>
            <person name="Dockter R.B."/>
            <person name="Fauchery L."/>
            <person name="Iotti M."/>
            <person name="Kohler A."/>
            <person name="Labutti K."/>
            <person name="Lindquist E.A."/>
            <person name="Lipzen A."/>
            <person name="Ohm R.A."/>
            <person name="Wang M."/>
            <person name="Grigoriev I.V."/>
            <person name="Zambonelli A."/>
            <person name="Martin F.M."/>
        </authorList>
    </citation>
    <scope>NUCLEOTIDE SEQUENCE [LARGE SCALE GENOMIC DNA]</scope>
    <source>
        <strain evidence="4 5">Tbo3840</strain>
    </source>
</reference>
<evidence type="ECO:0000313" key="4">
    <source>
        <dbReference type="EMBL" id="PUU73312.1"/>
    </source>
</evidence>
<sequence length="283" mass="31277">MIEYLVRNEIFTIVDKNALLHHAAETQSPDVIETLLDTCDLDVESKNYKGRSVLSVAASIGAVDIVKLLLYCCKNINLNSQDLTQSTPLHLASSTNHSSAPALLLLLLHDPRTDPTLTNQFGQTPLHIAISRGCETLVPILLQHPGVNPNQPDGNGHTPLLIVCEKGYNEIVKVLLEHPRIEVNATNGQGWTPLNVAILRGKVDVVRRLLADERVDCRARAPRFCWTGLHLAVARGRREVVEVLLADCRVRKDLTAVDEDMNTSMQLAVKWGIEDAVEVLRGF</sequence>
<dbReference type="Proteomes" id="UP000244722">
    <property type="component" value="Unassembled WGS sequence"/>
</dbReference>
<dbReference type="GO" id="GO:0051059">
    <property type="term" value="F:NF-kappaB binding"/>
    <property type="evidence" value="ECO:0007669"/>
    <property type="project" value="TreeGrafter"/>
</dbReference>
<dbReference type="OrthoDB" id="20872at2759"/>
<protein>
    <submittedName>
        <fullName evidence="4">Ankyrin repeat-containing domain protein</fullName>
    </submittedName>
</protein>
<feature type="repeat" description="ANK" evidence="3">
    <location>
        <begin position="189"/>
        <end position="210"/>
    </location>
</feature>
<dbReference type="GO" id="GO:0071356">
    <property type="term" value="P:cellular response to tumor necrosis factor"/>
    <property type="evidence" value="ECO:0007669"/>
    <property type="project" value="TreeGrafter"/>
</dbReference>
<dbReference type="SUPFAM" id="SSF48403">
    <property type="entry name" value="Ankyrin repeat"/>
    <property type="match status" value="1"/>
</dbReference>
<comment type="caution">
    <text evidence="4">The sequence shown here is derived from an EMBL/GenBank/DDBJ whole genome shotgun (WGS) entry which is preliminary data.</text>
</comment>
<accession>A0A2T6ZCU7</accession>
<dbReference type="STRING" id="42251.A0A2T6ZCU7"/>
<dbReference type="PANTHER" id="PTHR46680:SF3">
    <property type="entry name" value="NF-KAPPA-B INHIBITOR CACTUS"/>
    <property type="match status" value="1"/>
</dbReference>
<evidence type="ECO:0000256" key="2">
    <source>
        <dbReference type="ARBA" id="ARBA00023043"/>
    </source>
</evidence>
<dbReference type="InterPro" id="IPR002110">
    <property type="entry name" value="Ankyrin_rpt"/>
</dbReference>
<dbReference type="InterPro" id="IPR036770">
    <property type="entry name" value="Ankyrin_rpt-contain_sf"/>
</dbReference>
<dbReference type="AlphaFoldDB" id="A0A2T6ZCU7"/>
<gene>
    <name evidence="4" type="ORF">B9Z19DRAFT_550717</name>
</gene>
<dbReference type="PROSITE" id="PS50297">
    <property type="entry name" value="ANK_REP_REGION"/>
    <property type="match status" value="3"/>
</dbReference>